<reference evidence="2 3" key="1">
    <citation type="submission" date="2017-05" db="EMBL/GenBank/DDBJ databases">
        <authorList>
            <person name="Oh N.-S."/>
        </authorList>
    </citation>
    <scope>NUCLEOTIDE SEQUENCE [LARGE SCALE GENOMIC DNA]</scope>
    <source>
        <strain evidence="2 3">4M13</strain>
    </source>
</reference>
<keyword evidence="1" id="KW-0472">Membrane</keyword>
<evidence type="ECO:0000313" key="3">
    <source>
        <dbReference type="Proteomes" id="UP000195798"/>
    </source>
</evidence>
<keyword evidence="1" id="KW-1133">Transmembrane helix</keyword>
<sequence>MYSIINLENVCIVALLLYIIGCSIWPRFFKYLGISIEIVSVLLIVIIVHIEKNRGEIETFKSKVENYRILIASIFLWLVGFLIV</sequence>
<accession>A0AB33C7Z4</accession>
<feature type="transmembrane region" description="Helical" evidence="1">
    <location>
        <begin position="7"/>
        <end position="26"/>
    </location>
</feature>
<dbReference type="Proteomes" id="UP000195798">
    <property type="component" value="Chromosome"/>
</dbReference>
<dbReference type="EMBL" id="CP021427">
    <property type="protein sequence ID" value="ART98936.1"/>
    <property type="molecule type" value="Genomic_DNA"/>
</dbReference>
<organism evidence="2 3">
    <name type="scientific">Lactobacillus gasseri</name>
    <dbReference type="NCBI Taxonomy" id="1596"/>
    <lineage>
        <taxon>Bacteria</taxon>
        <taxon>Bacillati</taxon>
        <taxon>Bacillota</taxon>
        <taxon>Bacilli</taxon>
        <taxon>Lactobacillales</taxon>
        <taxon>Lactobacillaceae</taxon>
        <taxon>Lactobacillus</taxon>
    </lineage>
</organism>
<gene>
    <name evidence="2" type="ORF">CCE30_08495</name>
</gene>
<dbReference type="AlphaFoldDB" id="A0AB33C7Z4"/>
<keyword evidence="1" id="KW-0812">Transmembrane</keyword>
<feature type="transmembrane region" description="Helical" evidence="1">
    <location>
        <begin position="32"/>
        <end position="50"/>
    </location>
</feature>
<feature type="transmembrane region" description="Helical" evidence="1">
    <location>
        <begin position="66"/>
        <end position="83"/>
    </location>
</feature>
<name>A0AB33C7Z4_LACGS</name>
<evidence type="ECO:0000256" key="1">
    <source>
        <dbReference type="SAM" id="Phobius"/>
    </source>
</evidence>
<proteinExistence type="predicted"/>
<protein>
    <submittedName>
        <fullName evidence="2">Uncharacterized protein</fullName>
    </submittedName>
</protein>
<evidence type="ECO:0000313" key="2">
    <source>
        <dbReference type="EMBL" id="ART98936.1"/>
    </source>
</evidence>